<sequence>MFFASIMSILFIAGILVFVFFLAKPASKIFLKGRRGNWVFGSYMALLFIGAVISYLVPNNPYGSEPLTEEEMKVQEKNNEELYSLVWKGRIDEAKGAVLHKDWELKYEGDELMVPYGDGNYYLRVLVERTDRGDGVIQAGHYSGTTFIDNIDVTSKVPSPELRIVDGNLQIIAPARVEAKVAKTGYPYPFHQFADGYRMFEDNRGSFYGSEILYLRVPSNVKVNGEVEYVGS</sequence>
<comment type="caution">
    <text evidence="2">The sequence shown here is derived from an EMBL/GenBank/DDBJ whole genome shotgun (WGS) entry which is preliminary data.</text>
</comment>
<evidence type="ECO:0000256" key="1">
    <source>
        <dbReference type="SAM" id="Phobius"/>
    </source>
</evidence>
<evidence type="ECO:0000313" key="3">
    <source>
        <dbReference type="Proteomes" id="UP000325182"/>
    </source>
</evidence>
<dbReference type="EMBL" id="VTEG01000010">
    <property type="protein sequence ID" value="TYR98593.1"/>
    <property type="molecule type" value="Genomic_DNA"/>
</dbReference>
<feature type="transmembrane region" description="Helical" evidence="1">
    <location>
        <begin position="6"/>
        <end position="26"/>
    </location>
</feature>
<keyword evidence="1" id="KW-0472">Membrane</keyword>
<keyword evidence="1" id="KW-1133">Transmembrane helix</keyword>
<dbReference type="Proteomes" id="UP000325182">
    <property type="component" value="Unassembled WGS sequence"/>
</dbReference>
<feature type="transmembrane region" description="Helical" evidence="1">
    <location>
        <begin position="38"/>
        <end position="57"/>
    </location>
</feature>
<gene>
    <name evidence="2" type="ORF">FZC84_14270</name>
</gene>
<dbReference type="RefSeq" id="WP_148954356.1">
    <property type="nucleotide sequence ID" value="NZ_VTEG01000010.1"/>
</dbReference>
<protein>
    <submittedName>
        <fullName evidence="2">Uncharacterized protein</fullName>
    </submittedName>
</protein>
<name>A0A5D4MBA1_9BACI</name>
<reference evidence="2 3" key="1">
    <citation type="submission" date="2019-08" db="EMBL/GenBank/DDBJ databases">
        <title>Bacillus genomes from the desert of Cuatro Cienegas, Coahuila.</title>
        <authorList>
            <person name="Olmedo-Alvarez G."/>
        </authorList>
    </citation>
    <scope>NUCLEOTIDE SEQUENCE [LARGE SCALE GENOMIC DNA]</scope>
    <source>
        <strain evidence="2 3">CH128b_4D</strain>
    </source>
</reference>
<evidence type="ECO:0000313" key="2">
    <source>
        <dbReference type="EMBL" id="TYR98593.1"/>
    </source>
</evidence>
<proteinExistence type="predicted"/>
<accession>A0A5D4MBA1</accession>
<keyword evidence="1" id="KW-0812">Transmembrane</keyword>
<organism evidence="2 3">
    <name type="scientific">Rossellomorea vietnamensis</name>
    <dbReference type="NCBI Taxonomy" id="218284"/>
    <lineage>
        <taxon>Bacteria</taxon>
        <taxon>Bacillati</taxon>
        <taxon>Bacillota</taxon>
        <taxon>Bacilli</taxon>
        <taxon>Bacillales</taxon>
        <taxon>Bacillaceae</taxon>
        <taxon>Rossellomorea</taxon>
    </lineage>
</organism>
<dbReference type="AlphaFoldDB" id="A0A5D4MBA1"/>